<evidence type="ECO:0000256" key="1">
    <source>
        <dbReference type="ARBA" id="ARBA00035112"/>
    </source>
</evidence>
<evidence type="ECO:0000313" key="2">
    <source>
        <dbReference type="EMBL" id="PTB48605.1"/>
    </source>
</evidence>
<gene>
    <name evidence="2" type="ORF">M431DRAFT_487598</name>
</gene>
<dbReference type="GO" id="GO:0043386">
    <property type="term" value="P:mycotoxin biosynthetic process"/>
    <property type="evidence" value="ECO:0007669"/>
    <property type="project" value="InterPro"/>
</dbReference>
<accession>A0A2T3ZUV8</accession>
<reference evidence="2 3" key="1">
    <citation type="submission" date="2016-07" db="EMBL/GenBank/DDBJ databases">
        <title>Multiple horizontal gene transfer events from other fungi enriched the ability of initially mycotrophic Trichoderma (Ascomycota) to feed on dead plant biomass.</title>
        <authorList>
            <consortium name="DOE Joint Genome Institute"/>
            <person name="Aerts A."/>
            <person name="Atanasova L."/>
            <person name="Chenthamara K."/>
            <person name="Zhang J."/>
            <person name="Grujic M."/>
            <person name="Henrissat B."/>
            <person name="Kuo A."/>
            <person name="Salamov A."/>
            <person name="Lipzen A."/>
            <person name="Labutti K."/>
            <person name="Barry K."/>
            <person name="Miao Y."/>
            <person name="Rahimi M.J."/>
            <person name="Shen Q."/>
            <person name="Grigoriev I.V."/>
            <person name="Kubicek C.P."/>
            <person name="Druzhinina I.S."/>
        </authorList>
    </citation>
    <scope>NUCLEOTIDE SEQUENCE [LARGE SCALE GENOMIC DNA]</scope>
    <source>
        <strain evidence="2 3">CBS 226.95</strain>
    </source>
</reference>
<dbReference type="GeneID" id="36625060"/>
<evidence type="ECO:0000313" key="3">
    <source>
        <dbReference type="Proteomes" id="UP000241690"/>
    </source>
</evidence>
<proteinExistence type="inferred from homology"/>
<dbReference type="RefSeq" id="XP_024768282.1">
    <property type="nucleotide sequence ID" value="XM_024916491.1"/>
</dbReference>
<organism evidence="2 3">
    <name type="scientific">Trichoderma harzianum CBS 226.95</name>
    <dbReference type="NCBI Taxonomy" id="983964"/>
    <lineage>
        <taxon>Eukaryota</taxon>
        <taxon>Fungi</taxon>
        <taxon>Dikarya</taxon>
        <taxon>Ascomycota</taxon>
        <taxon>Pezizomycotina</taxon>
        <taxon>Sordariomycetes</taxon>
        <taxon>Hypocreomycetidae</taxon>
        <taxon>Hypocreales</taxon>
        <taxon>Hypocreaceae</taxon>
        <taxon>Trichoderma</taxon>
    </lineage>
</organism>
<dbReference type="EMBL" id="KZ679698">
    <property type="protein sequence ID" value="PTB48605.1"/>
    <property type="molecule type" value="Genomic_DNA"/>
</dbReference>
<sequence length="161" mass="18760">MATPNVFGYRAKNILMLQGSNTVVNPYGIVAVDSAWAREQGPAASNPHPAHPELSVYQVDVYHALHCLYRVRNRIVSHLSMEELPRDDPHTLHCIDYVREQLMCHADTTLQATSDYVHYHYNNGHKCRDFSAIQEWVDKHKWPEHRVYIDAWLSEHRDEMI</sequence>
<comment type="similarity">
    <text evidence="1">Belongs to the ustYa family.</text>
</comment>
<keyword evidence="3" id="KW-1185">Reference proteome</keyword>
<dbReference type="PANTHER" id="PTHR33365:SF6">
    <property type="entry name" value="OXIDASE USTYA"/>
    <property type="match status" value="1"/>
</dbReference>
<dbReference type="Pfam" id="PF11807">
    <property type="entry name" value="UstYa"/>
    <property type="match status" value="1"/>
</dbReference>
<dbReference type="PANTHER" id="PTHR33365">
    <property type="entry name" value="YALI0B05434P"/>
    <property type="match status" value="1"/>
</dbReference>
<dbReference type="InterPro" id="IPR021765">
    <property type="entry name" value="UstYa-like"/>
</dbReference>
<dbReference type="Proteomes" id="UP000241690">
    <property type="component" value="Unassembled WGS sequence"/>
</dbReference>
<name>A0A2T3ZUV8_TRIHA</name>
<dbReference type="AlphaFoldDB" id="A0A2T3ZUV8"/>
<protein>
    <submittedName>
        <fullName evidence="2">Uncharacterized protein</fullName>
    </submittedName>
</protein>